<evidence type="ECO:0000313" key="2">
    <source>
        <dbReference type="EMBL" id="KAK8875600.1"/>
    </source>
</evidence>
<gene>
    <name evidence="2" type="ORF">M9Y10_005769</name>
</gene>
<organism evidence="2 3">
    <name type="scientific">Tritrichomonas musculus</name>
    <dbReference type="NCBI Taxonomy" id="1915356"/>
    <lineage>
        <taxon>Eukaryota</taxon>
        <taxon>Metamonada</taxon>
        <taxon>Parabasalia</taxon>
        <taxon>Tritrichomonadida</taxon>
        <taxon>Tritrichomonadidae</taxon>
        <taxon>Tritrichomonas</taxon>
    </lineage>
</organism>
<name>A0ABR2JCI7_9EUKA</name>
<accession>A0ABR2JCI7</accession>
<sequence length="432" mass="50645">MLETNCEFFLMHKNVVVAKLNISKENGNILDIKEVLNQSHIPICVSIKNKDLLESSINIWWANRCIPYIRPGLNDLLRALGFTTVKEMLIKSYGLSLTDQYWICPSDDLLRWEDVNFFENPFSNDFGELLLGKEKITNKTLDLKSPDIATDGELPKMWKINSSKRFLVKGGSFKYLQEPLNEVIASKIMDKLNIPHVRYDLIWENINGIKTPFSICECFVNTETEFISEDHFTRNKIHEKPDSKSFYQFYIDCCKDVGLNNAQSRVDQMIVVDFLIANQDRHTNNFGLIRNAKTLEFIDVAPIFDSGNSLWYDKLDEFIPNCKDFCKPYANRHYKQIKLTSISNWPDIELLNGFEEEIKTILNQSPFISEQRQIIICDNFKNRLRLLQKYVKEKNKNPDYDPEFDDEFNPQKENIFQDNPEDTFDPFENFIK</sequence>
<evidence type="ECO:0008006" key="4">
    <source>
        <dbReference type="Google" id="ProtNLM"/>
    </source>
</evidence>
<feature type="region of interest" description="Disordered" evidence="1">
    <location>
        <begin position="395"/>
        <end position="432"/>
    </location>
</feature>
<evidence type="ECO:0000256" key="1">
    <source>
        <dbReference type="SAM" id="MobiDB-lite"/>
    </source>
</evidence>
<dbReference type="EMBL" id="JAPFFF010000012">
    <property type="protein sequence ID" value="KAK8875600.1"/>
    <property type="molecule type" value="Genomic_DNA"/>
</dbReference>
<evidence type="ECO:0000313" key="3">
    <source>
        <dbReference type="Proteomes" id="UP001470230"/>
    </source>
</evidence>
<proteinExistence type="predicted"/>
<keyword evidence="3" id="KW-1185">Reference proteome</keyword>
<reference evidence="2 3" key="1">
    <citation type="submission" date="2024-04" db="EMBL/GenBank/DDBJ databases">
        <title>Tritrichomonas musculus Genome.</title>
        <authorList>
            <person name="Alves-Ferreira E."/>
            <person name="Grigg M."/>
            <person name="Lorenzi H."/>
            <person name="Galac M."/>
        </authorList>
    </citation>
    <scope>NUCLEOTIDE SEQUENCE [LARGE SCALE GENOMIC DNA]</scope>
    <source>
        <strain evidence="2 3">EAF2021</strain>
    </source>
</reference>
<protein>
    <recommendedName>
        <fullName evidence="4">PI3K/PI4K catalytic domain-containing protein</fullName>
    </recommendedName>
</protein>
<dbReference type="Proteomes" id="UP001470230">
    <property type="component" value="Unassembled WGS sequence"/>
</dbReference>
<dbReference type="Gene3D" id="1.10.1070.20">
    <property type="match status" value="1"/>
</dbReference>
<comment type="caution">
    <text evidence="2">The sequence shown here is derived from an EMBL/GenBank/DDBJ whole genome shotgun (WGS) entry which is preliminary data.</text>
</comment>